<protein>
    <recommendedName>
        <fullName evidence="3">DUF559 domain-containing protein</fullName>
    </recommendedName>
</protein>
<sequence>MQEVDGLGDTALMNDVAEIYQQVRCLKELQDIGVSPSVASTRFRSGDYTKIKQGIYIETSTWNQWNTRQRCIAHHAAHIKTVPSGVLSHQSAALWLGAPLLTLPNKVHMSFASASVQHRPLVTAHRGRTDVVREARLVVGASVAAPGQTLRDVALSLPRVEALVIGDYFLRQGVISVASARAALDEAGGAALTVGQRLSALADSPAETIARDLICEWNLPLPQEQFEVFTHYGHVYRADFVWPEFGVILEVDGEVKYSGVYGRADDVVQAEHRRHRELEMAGWKVVRTRWKELMSHPATLRQRLWEAGVR</sequence>
<evidence type="ECO:0000313" key="2">
    <source>
        <dbReference type="Proteomes" id="UP000297951"/>
    </source>
</evidence>
<accession>A0A4Y9F1M1</accession>
<dbReference type="Proteomes" id="UP000297951">
    <property type="component" value="Unassembled WGS sequence"/>
</dbReference>
<evidence type="ECO:0000313" key="1">
    <source>
        <dbReference type="EMBL" id="TFU20606.1"/>
    </source>
</evidence>
<reference evidence="1 2" key="1">
    <citation type="submission" date="2019-03" db="EMBL/GenBank/DDBJ databases">
        <title>Diversity of the mouse oral microbiome.</title>
        <authorList>
            <person name="Joseph S."/>
            <person name="Aduse-Opoku J."/>
            <person name="Curtis M."/>
            <person name="Wade W."/>
            <person name="Hashim A."/>
        </authorList>
    </citation>
    <scope>NUCLEOTIDE SEQUENCE [LARGE SCALE GENOMIC DNA]</scope>
    <source>
        <strain evidence="2">irhom_31</strain>
    </source>
</reference>
<gene>
    <name evidence="1" type="ORF">E4U03_11085</name>
</gene>
<dbReference type="EMBL" id="SPQC01000052">
    <property type="protein sequence ID" value="TFU20606.1"/>
    <property type="molecule type" value="Genomic_DNA"/>
</dbReference>
<dbReference type="AlphaFoldDB" id="A0A4Y9F1M1"/>
<organism evidence="1 2">
    <name type="scientific">Rothia nasimurium</name>
    <dbReference type="NCBI Taxonomy" id="85336"/>
    <lineage>
        <taxon>Bacteria</taxon>
        <taxon>Bacillati</taxon>
        <taxon>Actinomycetota</taxon>
        <taxon>Actinomycetes</taxon>
        <taxon>Micrococcales</taxon>
        <taxon>Micrococcaceae</taxon>
        <taxon>Rothia</taxon>
    </lineage>
</organism>
<evidence type="ECO:0008006" key="3">
    <source>
        <dbReference type="Google" id="ProtNLM"/>
    </source>
</evidence>
<name>A0A4Y9F1M1_9MICC</name>
<comment type="caution">
    <text evidence="1">The sequence shown here is derived from an EMBL/GenBank/DDBJ whole genome shotgun (WGS) entry which is preliminary data.</text>
</comment>
<proteinExistence type="predicted"/>
<dbReference type="Gene3D" id="3.40.960.10">
    <property type="entry name" value="VSR Endonuclease"/>
    <property type="match status" value="1"/>
</dbReference>
<dbReference type="RefSeq" id="WP_194210410.1">
    <property type="nucleotide sequence ID" value="NZ_JADGLK010000052.1"/>
</dbReference>